<evidence type="ECO:0000313" key="58">
    <source>
        <dbReference type="Proteomes" id="UP000320533"/>
    </source>
</evidence>
<dbReference type="Proteomes" id="UP000441711">
    <property type="component" value="Unassembled WGS sequence"/>
</dbReference>
<dbReference type="Proteomes" id="UP000095614">
    <property type="component" value="Unassembled WGS sequence"/>
</dbReference>
<reference evidence="3 58" key="6">
    <citation type="submission" date="2019-06" db="EMBL/GenBank/DDBJ databases">
        <title>Complete genome sequence of Bacteroides uniformis NBRC 113350.</title>
        <authorList>
            <person name="Miura T."/>
            <person name="Furukawa M."/>
            <person name="Shimamura M."/>
            <person name="Ohyama Y."/>
            <person name="Yamazoe A."/>
            <person name="Kawasaki H."/>
        </authorList>
    </citation>
    <scope>NUCLEOTIDE SEQUENCE [LARGE SCALE GENOMIC DNA]</scope>
    <source>
        <strain evidence="3 58">NBRC 113350</strain>
    </source>
</reference>
<evidence type="ECO:0000313" key="13">
    <source>
        <dbReference type="EMBL" id="KAB4173586.1"/>
    </source>
</evidence>
<evidence type="ECO:0000313" key="24">
    <source>
        <dbReference type="EMBL" id="MDC1901924.1"/>
    </source>
</evidence>
<dbReference type="PANTHER" id="PTHR43818:SF10">
    <property type="entry name" value="NADH-DEPENDENT DEHYDROGENASE-RELATED"/>
    <property type="match status" value="1"/>
</dbReference>
<dbReference type="Proteomes" id="UP000095419">
    <property type="component" value="Unassembled WGS sequence"/>
</dbReference>
<dbReference type="Pfam" id="PF01408">
    <property type="entry name" value="GFO_IDH_MocA"/>
    <property type="match status" value="1"/>
</dbReference>
<organism evidence="7 43">
    <name type="scientific">Bacteroides uniformis</name>
    <dbReference type="NCBI Taxonomy" id="820"/>
    <lineage>
        <taxon>Bacteria</taxon>
        <taxon>Pseudomonadati</taxon>
        <taxon>Bacteroidota</taxon>
        <taxon>Bacteroidia</taxon>
        <taxon>Bacteroidales</taxon>
        <taxon>Bacteroidaceae</taxon>
        <taxon>Bacteroides</taxon>
    </lineage>
</organism>
<evidence type="ECO:0000313" key="57">
    <source>
        <dbReference type="Proteomes" id="UP000286114"/>
    </source>
</evidence>
<evidence type="ECO:0000313" key="68">
    <source>
        <dbReference type="Proteomes" id="UP000487221"/>
    </source>
</evidence>
<evidence type="ECO:0000313" key="14">
    <source>
        <dbReference type="EMBL" id="KAB4184477.1"/>
    </source>
</evidence>
<feature type="domain" description="Gfo/Idh/MocA-like oxidoreductase N-terminal" evidence="1">
    <location>
        <begin position="41"/>
        <end position="159"/>
    </location>
</feature>
<evidence type="ECO:0000313" key="51">
    <source>
        <dbReference type="Proteomes" id="UP000283680"/>
    </source>
</evidence>
<dbReference type="EMBL" id="JAQNSG010000004">
    <property type="protein sequence ID" value="MDC1879408.1"/>
    <property type="molecule type" value="Genomic_DNA"/>
</dbReference>
<dbReference type="Proteomes" id="UP001215818">
    <property type="component" value="Unassembled WGS sequence"/>
</dbReference>
<evidence type="ECO:0000313" key="62">
    <source>
        <dbReference type="Proteomes" id="UP000434462"/>
    </source>
</evidence>
<reference evidence="44" key="2">
    <citation type="submission" date="2017-04" db="EMBL/GenBank/DDBJ databases">
        <title>Function of individual gut microbiota members based on whole genome sequencing of pure cultures obtained from chicken caecum.</title>
        <authorList>
            <person name="Medvecky M."/>
            <person name="Cejkova D."/>
            <person name="Polansky O."/>
            <person name="Karasova D."/>
            <person name="Kubasova T."/>
            <person name="Cizek A."/>
            <person name="Rychlik I."/>
        </authorList>
    </citation>
    <scope>NUCLEOTIDE SEQUENCE [LARGE SCALE GENOMIC DNA]</scope>
    <source>
        <strain evidence="44">An67</strain>
    </source>
</reference>
<evidence type="ECO:0000313" key="23">
    <source>
        <dbReference type="EMBL" id="MDC1879408.1"/>
    </source>
</evidence>
<evidence type="ECO:0000313" key="6">
    <source>
        <dbReference type="EMBL" id="CUQ06443.1"/>
    </source>
</evidence>
<dbReference type="InterPro" id="IPR050463">
    <property type="entry name" value="Gfo/Idh/MocA_oxidrdct_glycsds"/>
</dbReference>
<dbReference type="Proteomes" id="UP000433928">
    <property type="component" value="Unassembled WGS sequence"/>
</dbReference>
<dbReference type="Proteomes" id="UP000283766">
    <property type="component" value="Unassembled WGS sequence"/>
</dbReference>
<evidence type="ECO:0000313" key="40">
    <source>
        <dbReference type="Proteomes" id="UP000095419"/>
    </source>
</evidence>
<dbReference type="Proteomes" id="UP001222603">
    <property type="component" value="Unassembled WGS sequence"/>
</dbReference>
<dbReference type="Proteomes" id="UP000284022">
    <property type="component" value="Unassembled WGS sequence"/>
</dbReference>
<evidence type="ECO:0000313" key="10">
    <source>
        <dbReference type="EMBL" id="KAB4111859.1"/>
    </source>
</evidence>
<dbReference type="EMBL" id="QRVP01000004">
    <property type="protein sequence ID" value="RGS55837.1"/>
    <property type="molecule type" value="Genomic_DNA"/>
</dbReference>
<evidence type="ECO:0000313" key="48">
    <source>
        <dbReference type="Proteomes" id="UP000261295"/>
    </source>
</evidence>
<reference evidence="45 46" key="4">
    <citation type="submission" date="2018-08" db="EMBL/GenBank/DDBJ databases">
        <title>A genome reference for cultivated species of the human gut microbiota.</title>
        <authorList>
            <person name="Zou Y."/>
            <person name="Xue W."/>
            <person name="Luo G."/>
        </authorList>
    </citation>
    <scope>NUCLEOTIDE SEQUENCE [LARGE SCALE GENOMIC DNA]</scope>
    <source>
        <strain evidence="34 54">AF17-20</strain>
        <strain evidence="33 56">AF21-53</strain>
        <strain evidence="32 51">AF28-11</strain>
        <strain evidence="39 53">AM18-14LB</strain>
        <strain evidence="38 50">AM29-12AC</strain>
        <strain evidence="37 55">AM34-25</strain>
        <strain evidence="36 57">AM39-1</strain>
        <strain evidence="35 52">AM50-4</strain>
        <strain evidence="31 45">OM03-4</strain>
        <strain evidence="30 48">OM07-9</strain>
        <strain evidence="29 46">TF08-13</strain>
        <strain evidence="28 47">TF09-22</strain>
        <strain evidence="27 49">TM10-17</strain>
    </source>
</reference>
<evidence type="ECO:0000313" key="53">
    <source>
        <dbReference type="Proteomes" id="UP000283766"/>
    </source>
</evidence>
<dbReference type="EMBL" id="QSVA01000003">
    <property type="protein sequence ID" value="RGN95854.1"/>
    <property type="molecule type" value="Genomic_DNA"/>
</dbReference>
<dbReference type="EMBL" id="BQNL01000001">
    <property type="protein sequence ID" value="GKH12920.1"/>
    <property type="molecule type" value="Genomic_DNA"/>
</dbReference>
<gene>
    <name evidence="7" type="primary">iolG_2</name>
    <name evidence="6" type="synonym">iolG_1</name>
    <name evidence="26" type="ORF">B5G17_12005</name>
    <name evidence="3" type="ORF">Bun01g_10030</name>
    <name evidence="8" type="ORF">CE91St12_11300</name>
    <name evidence="39" type="ORF">DW216_06420</name>
    <name evidence="38" type="ORF">DW758_12130</name>
    <name evidence="37" type="ORF">DW831_01945</name>
    <name evidence="36" type="ORF">DW873_03135</name>
    <name evidence="35" type="ORF">DW988_09540</name>
    <name evidence="34" type="ORF">DWW83_16940</name>
    <name evidence="33" type="ORF">DWX87_06280</name>
    <name evidence="32" type="ORF">DWY92_10155</name>
    <name evidence="31" type="ORF">DXB37_04555</name>
    <name evidence="30" type="ORF">DXC07_12685</name>
    <name evidence="29" type="ORF">DXC80_05035</name>
    <name evidence="28" type="ORF">DXC91_12160</name>
    <name evidence="27" type="ORF">DXD90_06755</name>
    <name evidence="4" type="ORF">ERS417307_01111</name>
    <name evidence="5" type="ORF">ERS852462_00782</name>
    <name evidence="6" type="ORF">ERS852510_03072</name>
    <name evidence="7" type="ORF">ERS852554_02983</name>
    <name evidence="18" type="ORF">GAP41_06445</name>
    <name evidence="17" type="ORF">GAP47_14470</name>
    <name evidence="19" type="ORF">GAP48_07645</name>
    <name evidence="16" type="ORF">GAP55_04520</name>
    <name evidence="15" type="ORF">GAQ34_05495</name>
    <name evidence="14" type="ORF">GAQ44_08790</name>
    <name evidence="9" type="ORF">GAQ56_00500</name>
    <name evidence="13" type="ORF">GAQ59_00365</name>
    <name evidence="10" type="ORF">GAQ70_00615</name>
    <name evidence="11" type="ORF">GAQ72_03310</name>
    <name evidence="12" type="ORF">GAQ75_04340</name>
    <name evidence="21" type="ORF">POY73_10970</name>
    <name evidence="20" type="ORF">POY80_01265</name>
    <name evidence="24" type="ORF">POZ10_15000</name>
    <name evidence="22" type="ORF">POZ22_03225</name>
    <name evidence="23" type="ORF">POZ24_05135</name>
    <name evidence="25" type="ORF">RVH16_01905</name>
</gene>
<dbReference type="Proteomes" id="UP001213309">
    <property type="component" value="Unassembled WGS sequence"/>
</dbReference>
<evidence type="ECO:0000313" key="56">
    <source>
        <dbReference type="Proteomes" id="UP000285283"/>
    </source>
</evidence>
<reference evidence="26" key="3">
    <citation type="journal article" date="2018" name="BMC Genomics">
        <title>Whole genome sequencing and function prediction of 133 gut anaerobes isolated from chicken caecum in pure cultures.</title>
        <authorList>
            <person name="Medvecky M."/>
            <person name="Cejkova D."/>
            <person name="Polansky O."/>
            <person name="Karasova D."/>
            <person name="Kubasova T."/>
            <person name="Cizek A."/>
            <person name="Rychlik I."/>
        </authorList>
    </citation>
    <scope>NUCLEOTIDE SEQUENCE</scope>
    <source>
        <strain evidence="26">An67</strain>
    </source>
</reference>
<evidence type="ECO:0000313" key="11">
    <source>
        <dbReference type="EMBL" id="KAB4118805.1"/>
    </source>
</evidence>
<evidence type="ECO:0000313" key="5">
    <source>
        <dbReference type="EMBL" id="CUO54987.1"/>
    </source>
</evidence>
<dbReference type="InterPro" id="IPR000683">
    <property type="entry name" value="Gfo/Idh/MocA-like_OxRdtase_N"/>
</dbReference>
<evidence type="ECO:0000313" key="38">
    <source>
        <dbReference type="EMBL" id="RHE22780.1"/>
    </source>
</evidence>
<evidence type="ECO:0000313" key="66">
    <source>
        <dbReference type="Proteomes" id="UP000462376"/>
    </source>
</evidence>
<evidence type="ECO:0000313" key="59">
    <source>
        <dbReference type="Proteomes" id="UP000431575"/>
    </source>
</evidence>
<evidence type="ECO:0000313" key="50">
    <source>
        <dbReference type="Proteomes" id="UP000283601"/>
    </source>
</evidence>
<evidence type="ECO:0000313" key="29">
    <source>
        <dbReference type="EMBL" id="RGL16049.1"/>
    </source>
</evidence>
<proteinExistence type="predicted"/>
<dbReference type="Proteomes" id="UP000434462">
    <property type="component" value="Unassembled WGS sequence"/>
</dbReference>
<evidence type="ECO:0000259" key="1">
    <source>
        <dbReference type="Pfam" id="PF01408"/>
    </source>
</evidence>
<evidence type="ECO:0000313" key="22">
    <source>
        <dbReference type="EMBL" id="MDC1853806.1"/>
    </source>
</evidence>
<dbReference type="Proteomes" id="UP000432488">
    <property type="component" value="Unassembled WGS sequence"/>
</dbReference>
<dbReference type="EMBL" id="WCTR01000003">
    <property type="protein sequence ID" value="KAB4214676.1"/>
    <property type="molecule type" value="Genomic_DNA"/>
</dbReference>
<dbReference type="EMBL" id="JAQNSB010000003">
    <property type="protein sequence ID" value="MDC1853806.1"/>
    <property type="molecule type" value="Genomic_DNA"/>
</dbReference>
<evidence type="ECO:0000313" key="69">
    <source>
        <dbReference type="Proteomes" id="UP000487989"/>
    </source>
</evidence>
<dbReference type="RefSeq" id="WP_005825899.1">
    <property type="nucleotide sequence ID" value="NZ_AP019724.1"/>
</dbReference>
<dbReference type="EMBL" id="CZAO01000015">
    <property type="protein sequence ID" value="CUQ06443.1"/>
    <property type="molecule type" value="Genomic_DNA"/>
</dbReference>
<dbReference type="Proteomes" id="UP000260795">
    <property type="component" value="Unassembled WGS sequence"/>
</dbReference>
<evidence type="ECO:0000313" key="20">
    <source>
        <dbReference type="EMBL" id="MDC1751074.1"/>
    </source>
</evidence>
<evidence type="ECO:0000313" key="7">
    <source>
        <dbReference type="EMBL" id="CUQ11323.1"/>
    </source>
</evidence>
<dbReference type="Proteomes" id="UP000466952">
    <property type="component" value="Unassembled WGS sequence"/>
</dbReference>
<dbReference type="EMBL" id="WCTY01000014">
    <property type="protein sequence ID" value="KAB4184477.1"/>
    <property type="molecule type" value="Genomic_DNA"/>
</dbReference>
<dbReference type="Pfam" id="PF19051">
    <property type="entry name" value="GFO_IDH_MocA_C2"/>
    <property type="match status" value="1"/>
</dbReference>
<dbReference type="InterPro" id="IPR043906">
    <property type="entry name" value="Gfo/Idh/MocA_OxRdtase_bact_C"/>
</dbReference>
<evidence type="ECO:0000313" key="3">
    <source>
        <dbReference type="EMBL" id="BBK86633.1"/>
    </source>
</evidence>
<dbReference type="EMBL" id="AP019724">
    <property type="protein sequence ID" value="BBK86633.1"/>
    <property type="molecule type" value="Genomic_DNA"/>
</dbReference>
<dbReference type="Proteomes" id="UP000286114">
    <property type="component" value="Unassembled WGS sequence"/>
</dbReference>
<evidence type="ECO:0000313" key="42">
    <source>
        <dbReference type="Proteomes" id="UP000095766"/>
    </source>
</evidence>
<evidence type="ECO:0000313" key="36">
    <source>
        <dbReference type="EMBL" id="RHB76501.1"/>
    </source>
</evidence>
<dbReference type="Proteomes" id="UP000260759">
    <property type="component" value="Unassembled WGS sequence"/>
</dbReference>
<dbReference type="Proteomes" id="UP000284514">
    <property type="component" value="Unassembled WGS sequence"/>
</dbReference>
<evidence type="ECO:0000313" key="25">
    <source>
        <dbReference type="EMBL" id="MDU0243483.1"/>
    </source>
</evidence>
<dbReference type="EMBL" id="WCUP01000001">
    <property type="protein sequence ID" value="KAB4111859.1"/>
    <property type="molecule type" value="Genomic_DNA"/>
</dbReference>
<dbReference type="EMBL" id="CZAF01000002">
    <property type="protein sequence ID" value="CUO54987.1"/>
    <property type="molecule type" value="Genomic_DNA"/>
</dbReference>
<dbReference type="Proteomes" id="UP000283684">
    <property type="component" value="Unassembled WGS sequence"/>
</dbReference>
<evidence type="ECO:0000313" key="30">
    <source>
        <dbReference type="EMBL" id="RGM54600.1"/>
    </source>
</evidence>
<dbReference type="EMBL" id="QSHA01000002">
    <property type="protein sequence ID" value="RHB76501.1"/>
    <property type="molecule type" value="Genomic_DNA"/>
</dbReference>
<dbReference type="EMBL" id="CZBF01000005">
    <property type="protein sequence ID" value="CUQ11323.1"/>
    <property type="molecule type" value="Genomic_DNA"/>
</dbReference>
<dbReference type="EMBL" id="QSRB01000009">
    <property type="protein sequence ID" value="RGK85060.1"/>
    <property type="molecule type" value="Genomic_DNA"/>
</dbReference>
<dbReference type="SUPFAM" id="SSF55347">
    <property type="entry name" value="Glyceraldehyde-3-phosphate dehydrogenase-like, C-terminal domain"/>
    <property type="match status" value="1"/>
</dbReference>
<dbReference type="Gene3D" id="3.40.50.720">
    <property type="entry name" value="NAD(P)-binding Rossmann-like Domain"/>
    <property type="match status" value="1"/>
</dbReference>
<evidence type="ECO:0000313" key="8">
    <source>
        <dbReference type="EMBL" id="GKH12920.1"/>
    </source>
</evidence>
<evidence type="ECO:0000313" key="16">
    <source>
        <dbReference type="EMBL" id="KAB4214676.1"/>
    </source>
</evidence>
<dbReference type="Proteomes" id="UP000431575">
    <property type="component" value="Unassembled WGS sequence"/>
</dbReference>
<evidence type="ECO:0000313" key="67">
    <source>
        <dbReference type="Proteomes" id="UP000466952"/>
    </source>
</evidence>
<reference evidence="40 41" key="1">
    <citation type="submission" date="2015-09" db="EMBL/GenBank/DDBJ databases">
        <authorList>
            <consortium name="Pathogen Informatics"/>
        </authorList>
    </citation>
    <scope>NUCLEOTIDE SEQUENCE [LARGE SCALE GENOMIC DNA]</scope>
    <source>
        <strain evidence="4 40">2789STDY5608791</strain>
        <strain evidence="5 41">2789STDY5834847</strain>
        <strain evidence="6 42">2789STDY5834898</strain>
        <strain evidence="7 43">2789STDY5834942</strain>
    </source>
</reference>
<evidence type="ECO:0000313" key="26">
    <source>
        <dbReference type="EMBL" id="OUN54317.1"/>
    </source>
</evidence>
<evidence type="ECO:0000313" key="33">
    <source>
        <dbReference type="EMBL" id="RGS55837.1"/>
    </source>
</evidence>
<dbReference type="EMBL" id="QSOF01000007">
    <property type="protein sequence ID" value="RGI77301.1"/>
    <property type="molecule type" value="Genomic_DNA"/>
</dbReference>
<dbReference type="Proteomes" id="UP000196329">
    <property type="component" value="Unassembled WGS sequence"/>
</dbReference>
<evidence type="ECO:0000313" key="19">
    <source>
        <dbReference type="EMBL" id="KAB4256138.1"/>
    </source>
</evidence>
<dbReference type="EC" id="1.1.1.18" evidence="7"/>
<evidence type="ECO:0000313" key="52">
    <source>
        <dbReference type="Proteomes" id="UP000283684"/>
    </source>
</evidence>
<dbReference type="SUPFAM" id="SSF51735">
    <property type="entry name" value="NAD(P)-binding Rossmann-fold domains"/>
    <property type="match status" value="1"/>
</dbReference>
<evidence type="ECO:0000313" key="60">
    <source>
        <dbReference type="Proteomes" id="UP000432488"/>
    </source>
</evidence>
<dbReference type="Proteomes" id="UP000095766">
    <property type="component" value="Unassembled WGS sequence"/>
</dbReference>
<dbReference type="Proteomes" id="UP000261295">
    <property type="component" value="Unassembled WGS sequence"/>
</dbReference>
<dbReference type="EMBL" id="JAQNSI010000427">
    <property type="protein sequence ID" value="MDC1901924.1"/>
    <property type="molecule type" value="Genomic_DNA"/>
</dbReference>
<evidence type="ECO:0000313" key="61">
    <source>
        <dbReference type="Proteomes" id="UP000433928"/>
    </source>
</evidence>
<evidence type="ECO:0000313" key="27">
    <source>
        <dbReference type="EMBL" id="RGI77301.1"/>
    </source>
</evidence>
<reference evidence="20 70" key="8">
    <citation type="submission" date="2022-10" db="EMBL/GenBank/DDBJ databases">
        <title>Human gut microbiome strain richness.</title>
        <authorList>
            <person name="Chen-Liaw A."/>
        </authorList>
    </citation>
    <scope>NUCLEOTIDE SEQUENCE</scope>
    <source>
        <strain evidence="24">1001713st1_F9_1001713B170221_170320</strain>
        <strain evidence="23">1001713st2_A4_1001713B170214_170313</strain>
        <strain evidence="20">A1_m1001262Bd0_191120</strain>
        <strain evidence="22">BSD2780061687st1_G10_BSD2780061687b_171204</strain>
        <strain evidence="21 70">D53st1_B1_D53t1_180928</strain>
    </source>
</reference>
<keyword evidence="7" id="KW-0560">Oxidoreductase</keyword>
<evidence type="ECO:0000259" key="2">
    <source>
        <dbReference type="Pfam" id="PF19051"/>
    </source>
</evidence>
<evidence type="ECO:0000313" key="28">
    <source>
        <dbReference type="EMBL" id="RGK85060.1"/>
    </source>
</evidence>
<evidence type="ECO:0000313" key="32">
    <source>
        <dbReference type="EMBL" id="RGQ51520.1"/>
    </source>
</evidence>
<dbReference type="Proteomes" id="UP000263754">
    <property type="component" value="Unassembled WGS sequence"/>
</dbReference>
<dbReference type="PANTHER" id="PTHR43818">
    <property type="entry name" value="BCDNA.GH03377"/>
    <property type="match status" value="1"/>
</dbReference>
<dbReference type="EMBL" id="WCUA01000004">
    <property type="protein sequence ID" value="KAB4186837.1"/>
    <property type="molecule type" value="Genomic_DNA"/>
</dbReference>
<evidence type="ECO:0000313" key="43">
    <source>
        <dbReference type="Proteomes" id="UP000095788"/>
    </source>
</evidence>
<dbReference type="EMBL" id="WCUQ01000002">
    <property type="protein sequence ID" value="KAB4127753.1"/>
    <property type="molecule type" value="Genomic_DNA"/>
</dbReference>
<dbReference type="Proteomes" id="UP000487221">
    <property type="component" value="Unassembled WGS sequence"/>
</dbReference>
<dbReference type="InterPro" id="IPR036291">
    <property type="entry name" value="NAD(P)-bd_dom_sf"/>
</dbReference>
<dbReference type="EMBL" id="WCUV01000001">
    <property type="protein sequence ID" value="KAB4096333.1"/>
    <property type="molecule type" value="Genomic_DNA"/>
</dbReference>
<dbReference type="Proteomes" id="UP000487989">
    <property type="component" value="Unassembled WGS sequence"/>
</dbReference>
<sequence>MSKFTRREFLKTGGLALAGLTIAPSSILGKSHGHVPPSDRLNIAAVGIGGMGHTNINHVKATENIVALCDVDWRYAKGVFDELPNAKKYWDYRKMYDEMGKDIDAVIIATADHTHAIITADAMTMGKHVYCQKPLTHSVYESRLLTRLAASTGVVTQMGNQGSSDEGTDLVCEWIWNGEIGDVTKVECATDRPIWPQGLNVPEKEDRIPKTLNWDLFTGPAKMNPYNEIYHPWNWRGWWDYGTGALGDMACHILHQPFRALKLLYPTKVEGSSTLLLNACAPQAQHVKLTFPARENMPKVAMPEVEVHWYDGGMMPDRPKGFPEGKQLMQSGGGLTIFHGTKDTLICGCYGQNPWLLSGRVPNAPKVCRRVPKAMNGGHEMDWVRACKESPSSRVMPKSDFSEAGPMNEMVAMGVLAIRLQGLNKTLEWDGANMRFTNIGDDETLRTVIKDGFKIHNGHPSFDKTWTDPVNAKAFAEELIKHNYREGWKLPDMPR</sequence>
<name>A0A139KID2_BACUN</name>
<dbReference type="Proteomes" id="UP001214113">
    <property type="component" value="Unassembled WGS sequence"/>
</dbReference>
<dbReference type="Proteomes" id="UP000320533">
    <property type="component" value="Chromosome"/>
</dbReference>
<evidence type="ECO:0000313" key="46">
    <source>
        <dbReference type="Proteomes" id="UP000260795"/>
    </source>
</evidence>
<dbReference type="EMBL" id="JAQNQY010000001">
    <property type="protein sequence ID" value="MDC1751074.1"/>
    <property type="molecule type" value="Genomic_DNA"/>
</dbReference>
<dbReference type="Proteomes" id="UP000283680">
    <property type="component" value="Unassembled WGS sequence"/>
</dbReference>
<evidence type="ECO:0000313" key="64">
    <source>
        <dbReference type="Proteomes" id="UP000441711"/>
    </source>
</evidence>
<dbReference type="Proteomes" id="UP000442334">
    <property type="component" value="Unassembled WGS sequence"/>
</dbReference>
<dbReference type="EMBL" id="JAWDEU010000002">
    <property type="protein sequence ID" value="MDU0243483.1"/>
    <property type="molecule type" value="Genomic_DNA"/>
</dbReference>
<dbReference type="Proteomes" id="UP000438773">
    <property type="component" value="Unassembled WGS sequence"/>
</dbReference>
<dbReference type="EMBL" id="QSRK01000005">
    <property type="protein sequence ID" value="RGL16049.1"/>
    <property type="molecule type" value="Genomic_DNA"/>
</dbReference>
<evidence type="ECO:0000313" key="47">
    <source>
        <dbReference type="Proteomes" id="UP000260874"/>
    </source>
</evidence>
<dbReference type="EMBL" id="QSJZ01000009">
    <property type="protein sequence ID" value="RHE22780.1"/>
    <property type="molecule type" value="Genomic_DNA"/>
</dbReference>
<dbReference type="Proteomes" id="UP000095788">
    <property type="component" value="Unassembled WGS sequence"/>
</dbReference>
<evidence type="ECO:0000313" key="34">
    <source>
        <dbReference type="EMBL" id="RGU36539.1"/>
    </source>
</evidence>
<reference evidence="59 60" key="5">
    <citation type="journal article" date="2019" name="Nat. Med.">
        <title>A library of human gut bacterial isolates paired with longitudinal multiomics data enables mechanistic microbiome research.</title>
        <authorList>
            <person name="Poyet M."/>
            <person name="Groussin M."/>
            <person name="Gibbons S.M."/>
            <person name="Avila-Pacheco J."/>
            <person name="Jiang X."/>
            <person name="Kearney S.M."/>
            <person name="Perrotta A.R."/>
            <person name="Berdy B."/>
            <person name="Zhao S."/>
            <person name="Lieberman T.D."/>
            <person name="Swanson P.K."/>
            <person name="Smith M."/>
            <person name="Roesemann S."/>
            <person name="Alexander J.E."/>
            <person name="Rich S.A."/>
            <person name="Livny J."/>
            <person name="Vlamakis H."/>
            <person name="Clish C."/>
            <person name="Bullock K."/>
            <person name="Deik A."/>
            <person name="Scott J."/>
            <person name="Pierce K.A."/>
            <person name="Xavier R.J."/>
            <person name="Alm E.J."/>
        </authorList>
    </citation>
    <scope>NUCLEOTIDE SEQUENCE [LARGE SCALE GENOMIC DNA]</scope>
    <source>
        <strain evidence="16 67">BIOML-A11</strain>
        <strain evidence="14 68">BIOML-A19</strain>
        <strain evidence="15 65">BIOML-A21</strain>
        <strain evidence="13 61">BIOML-A27</strain>
        <strain evidence="19 69">BIOML-A3</strain>
        <strain evidence="10 64">BIOML-A36</strain>
        <strain evidence="12 63">BIOML-A37</strain>
        <strain evidence="11 62">BIOML-A38</strain>
        <strain evidence="9 60">BIOML-A42</strain>
        <strain evidence="17 66">BIOML-A5</strain>
        <strain evidence="18 59">BIOML-A6</strain>
    </source>
</reference>
<dbReference type="EMBL" id="QSTL01000011">
    <property type="protein sequence ID" value="RGM54600.1"/>
    <property type="molecule type" value="Genomic_DNA"/>
</dbReference>
<evidence type="ECO:0000313" key="18">
    <source>
        <dbReference type="EMBL" id="KAB4244235.1"/>
    </source>
</evidence>
<dbReference type="InterPro" id="IPR006311">
    <property type="entry name" value="TAT_signal"/>
</dbReference>
<dbReference type="PROSITE" id="PS51318">
    <property type="entry name" value="TAT"/>
    <property type="match status" value="1"/>
</dbReference>
<dbReference type="GO" id="GO:0050112">
    <property type="term" value="F:inositol 2-dehydrogenase (NAD+) activity"/>
    <property type="evidence" value="ECO:0007669"/>
    <property type="project" value="UniProtKB-EC"/>
</dbReference>
<dbReference type="EMBL" id="QSIF01000002">
    <property type="protein sequence ID" value="RHC76208.1"/>
    <property type="molecule type" value="Genomic_DNA"/>
</dbReference>
<evidence type="ECO:0000313" key="39">
    <source>
        <dbReference type="EMBL" id="RHH32468.1"/>
    </source>
</evidence>
<dbReference type="Proteomes" id="UP000283601">
    <property type="component" value="Unassembled WGS sequence"/>
</dbReference>
<evidence type="ECO:0000313" key="31">
    <source>
        <dbReference type="EMBL" id="RGN95854.1"/>
    </source>
</evidence>
<dbReference type="Proteomes" id="UP000462376">
    <property type="component" value="Unassembled WGS sequence"/>
</dbReference>
<evidence type="ECO:0000313" key="55">
    <source>
        <dbReference type="Proteomes" id="UP000284514"/>
    </source>
</evidence>
<dbReference type="EMBL" id="WCTJ01000009">
    <property type="protein sequence ID" value="KAB4256138.1"/>
    <property type="molecule type" value="Genomic_DNA"/>
</dbReference>
<dbReference type="EMBL" id="NFHS01000005">
    <property type="protein sequence ID" value="OUN54317.1"/>
    <property type="molecule type" value="Genomic_DNA"/>
</dbReference>
<dbReference type="KEGG" id="bun:Bun01g_10030"/>
<evidence type="ECO:0000313" key="35">
    <source>
        <dbReference type="EMBL" id="RGZ48973.1"/>
    </source>
</evidence>
<evidence type="ECO:0000313" key="37">
    <source>
        <dbReference type="EMBL" id="RHC76208.1"/>
    </source>
</evidence>
<evidence type="ECO:0000313" key="45">
    <source>
        <dbReference type="Proteomes" id="UP000260759"/>
    </source>
</evidence>
<evidence type="ECO:0000313" key="41">
    <source>
        <dbReference type="Proteomes" id="UP000095614"/>
    </source>
</evidence>
<dbReference type="EMBL" id="CYZF01000003">
    <property type="protein sequence ID" value="CUO17197.1"/>
    <property type="molecule type" value="Genomic_DNA"/>
</dbReference>
<evidence type="ECO:0000313" key="15">
    <source>
        <dbReference type="EMBL" id="KAB4186837.1"/>
    </source>
</evidence>
<protein>
    <submittedName>
        <fullName evidence="3 7">Dehydrogenase</fullName>
        <ecNumber evidence="7">1.1.1.18</ecNumber>
    </submittedName>
    <submittedName>
        <fullName evidence="9 26">Oxidoreductase</fullName>
    </submittedName>
</protein>
<evidence type="ECO:0000313" key="65">
    <source>
        <dbReference type="Proteomes" id="UP000442334"/>
    </source>
</evidence>
<evidence type="ECO:0000313" key="21">
    <source>
        <dbReference type="EMBL" id="MDC1794647.1"/>
    </source>
</evidence>
<dbReference type="PATRIC" id="fig|820.27.peg.118"/>
<dbReference type="GeneID" id="99750481"/>
<dbReference type="AlphaFoldDB" id="A0A139KID2"/>
<dbReference type="EMBL" id="JAQNRK010000009">
    <property type="protein sequence ID" value="MDC1794647.1"/>
    <property type="molecule type" value="Genomic_DNA"/>
</dbReference>
<evidence type="ECO:0000313" key="63">
    <source>
        <dbReference type="Proteomes" id="UP000438773"/>
    </source>
</evidence>
<dbReference type="Proteomes" id="UP001181247">
    <property type="component" value="Unassembled WGS sequence"/>
</dbReference>
<evidence type="ECO:0000313" key="49">
    <source>
        <dbReference type="Proteomes" id="UP000263754"/>
    </source>
</evidence>
<evidence type="ECO:0000313" key="4">
    <source>
        <dbReference type="EMBL" id="CUO17197.1"/>
    </source>
</evidence>
<dbReference type="EMBL" id="QRTH01000004">
    <property type="protein sequence ID" value="RGQ51520.1"/>
    <property type="molecule type" value="Genomic_DNA"/>
</dbReference>
<reference evidence="8" key="7">
    <citation type="submission" date="2022-01" db="EMBL/GenBank/DDBJ databases">
        <title>Novel bile acid biosynthetic pathways are enriched in the microbiome of centenarians.</title>
        <authorList>
            <person name="Sato Y."/>
            <person name="Atarashi K."/>
            <person name="Plichta R.D."/>
            <person name="Arai Y."/>
            <person name="Sasajima S."/>
            <person name="Kearney M.S."/>
            <person name="Suda W."/>
            <person name="Takeshita K."/>
            <person name="Sasaki T."/>
            <person name="Okamoto S."/>
            <person name="Skelly N.A."/>
            <person name="Okamura Y."/>
            <person name="Vlamakis H."/>
            <person name="Li Y."/>
            <person name="Tanoue T."/>
            <person name="Takei H."/>
            <person name="Nittono H."/>
            <person name="Narushima S."/>
            <person name="Irie J."/>
            <person name="Itoh H."/>
            <person name="Moriya K."/>
            <person name="Sugiura Y."/>
            <person name="Suematsu M."/>
            <person name="Moritoki N."/>
            <person name="Shibata S."/>
            <person name="Littman R.D."/>
            <person name="Fischbach A.M."/>
            <person name="Uwamino Y."/>
            <person name="Inoue T."/>
            <person name="Honda A."/>
            <person name="Hattori M."/>
            <person name="Murai T."/>
            <person name="Xavier J.R."/>
            <person name="Hirose N."/>
            <person name="Honda K."/>
        </authorList>
    </citation>
    <scope>NUCLEOTIDE SEQUENCE</scope>
    <source>
        <strain evidence="8">CE91-St12</strain>
    </source>
</reference>
<evidence type="ECO:0000313" key="70">
    <source>
        <dbReference type="Proteomes" id="UP001215818"/>
    </source>
</evidence>
<evidence type="ECO:0000313" key="17">
    <source>
        <dbReference type="EMBL" id="KAB4234514.1"/>
    </source>
</evidence>
<dbReference type="STRING" id="820.ERS852554_02983"/>
<dbReference type="GO" id="GO:0000166">
    <property type="term" value="F:nucleotide binding"/>
    <property type="evidence" value="ECO:0007669"/>
    <property type="project" value="InterPro"/>
</dbReference>
<dbReference type="EMBL" id="WCUR01000006">
    <property type="protein sequence ID" value="KAB4118805.1"/>
    <property type="molecule type" value="Genomic_DNA"/>
</dbReference>
<evidence type="ECO:0000313" key="9">
    <source>
        <dbReference type="EMBL" id="KAB4096333.1"/>
    </source>
</evidence>
<dbReference type="EMBL" id="WCTL01000013">
    <property type="protein sequence ID" value="KAB4234514.1"/>
    <property type="molecule type" value="Genomic_DNA"/>
</dbReference>
<dbReference type="EMBL" id="QRXV01000020">
    <property type="protein sequence ID" value="RGU36539.1"/>
    <property type="molecule type" value="Genomic_DNA"/>
</dbReference>
<dbReference type="Proteomes" id="UP000285283">
    <property type="component" value="Unassembled WGS sequence"/>
</dbReference>
<accession>A0A139KID2</accession>
<dbReference type="OrthoDB" id="726883at2"/>
<dbReference type="EMBL" id="QRJL01000003">
    <property type="protein sequence ID" value="RHH32468.1"/>
    <property type="molecule type" value="Genomic_DNA"/>
</dbReference>
<evidence type="ECO:0000313" key="44">
    <source>
        <dbReference type="Proteomes" id="UP000196329"/>
    </source>
</evidence>
<feature type="domain" description="Gfo/Idh/MocA-like oxidoreductase bacterial type C-terminal" evidence="2">
    <location>
        <begin position="205"/>
        <end position="255"/>
    </location>
</feature>
<dbReference type="EMBL" id="QSEE01000008">
    <property type="protein sequence ID" value="RGZ48973.1"/>
    <property type="molecule type" value="Genomic_DNA"/>
</dbReference>
<evidence type="ECO:0000313" key="54">
    <source>
        <dbReference type="Proteomes" id="UP000284022"/>
    </source>
</evidence>
<dbReference type="Proteomes" id="UP001218502">
    <property type="component" value="Unassembled WGS sequence"/>
</dbReference>
<dbReference type="Gene3D" id="3.30.360.10">
    <property type="entry name" value="Dihydrodipicolinate Reductase, domain 2"/>
    <property type="match status" value="1"/>
</dbReference>
<dbReference type="EMBL" id="WCTM01000003">
    <property type="protein sequence ID" value="KAB4244235.1"/>
    <property type="molecule type" value="Genomic_DNA"/>
</dbReference>
<reference evidence="25" key="9">
    <citation type="submission" date="2023-10" db="EMBL/GenBank/DDBJ databases">
        <title>Genome of Potential pathogenic bacteria in Crohn's disease.</title>
        <authorList>
            <person name="Rodriguez-Palacios A."/>
        </authorList>
    </citation>
    <scope>NUCLEOTIDE SEQUENCE</scope>
    <source>
        <strain evidence="25">CavFT-hAR50</strain>
    </source>
</reference>
<evidence type="ECO:0000313" key="12">
    <source>
        <dbReference type="EMBL" id="KAB4127753.1"/>
    </source>
</evidence>
<dbReference type="Proteomes" id="UP001055048">
    <property type="component" value="Unassembled WGS sequence"/>
</dbReference>
<dbReference type="EMBL" id="WCUG01000001">
    <property type="protein sequence ID" value="KAB4173586.1"/>
    <property type="molecule type" value="Genomic_DNA"/>
</dbReference>
<dbReference type="Proteomes" id="UP000260874">
    <property type="component" value="Unassembled WGS sequence"/>
</dbReference>